<sequence length="388" mass="44421">MKITQHTKKDGSAVYRSSIYLGIDSVTGKKVKTTISARTKKELKSKAIQAKVEFEKKGSTVTKAVNVTTYQELTELWLENYCHTVKHSTQVGTKTNIRKYLLPAFGEYKLDRITPAIVQHQVNQWAKDYNQLGKGYQQYNQLHALNKRILSYAVSLQVISTNPASDIIVPRCKPKEEKKLKYLDDENLKKFLTYLDQLPNTYKNFYDTVLYKTLLATGLRIRECLALQWSDIDLQDGTLEVTKTLTMTKEITSPKTKSSLRVIDLDNKTVLMLRLYKTRQAQLGREIGMTFEKVFPNTFDEYREAGGLRFRLEKHLQGAGCPSVSFHAFRHTHASILLNAGVGYKEIQTRLGHSKISMTMDTYSHLSKDSKKRTVSIFEKVLENLKSS</sequence>
<dbReference type="Pfam" id="PF14659">
    <property type="entry name" value="Phage_int_SAM_3"/>
    <property type="match status" value="1"/>
</dbReference>
<dbReference type="GO" id="GO:0015074">
    <property type="term" value="P:DNA integration"/>
    <property type="evidence" value="ECO:0007669"/>
    <property type="project" value="UniProtKB-KW"/>
</dbReference>
<dbReference type="InterPro" id="IPR004107">
    <property type="entry name" value="Integrase_SAM-like_N"/>
</dbReference>
<dbReference type="Gene3D" id="1.10.150.130">
    <property type="match status" value="1"/>
</dbReference>
<organism evidence="6 7">
    <name type="scientific">Streptococcus oralis</name>
    <dbReference type="NCBI Taxonomy" id="1303"/>
    <lineage>
        <taxon>Bacteria</taxon>
        <taxon>Bacillati</taxon>
        <taxon>Bacillota</taxon>
        <taxon>Bacilli</taxon>
        <taxon>Lactobacillales</taxon>
        <taxon>Streptococcaceae</taxon>
        <taxon>Streptococcus</taxon>
    </lineage>
</organism>
<comment type="caution">
    <text evidence="6">The sequence shown here is derived from an EMBL/GenBank/DDBJ whole genome shotgun (WGS) entry which is preliminary data.</text>
</comment>
<evidence type="ECO:0000259" key="5">
    <source>
        <dbReference type="PROSITE" id="PS51898"/>
    </source>
</evidence>
<keyword evidence="4" id="KW-0233">DNA recombination</keyword>
<reference evidence="6 7" key="1">
    <citation type="submission" date="2018-11" db="EMBL/GenBank/DDBJ databases">
        <title>Species Designations Belie Phenotypic and Genotypic Heterogeneity in Oral Streptococci.</title>
        <authorList>
            <person name="Velsko I."/>
        </authorList>
    </citation>
    <scope>NUCLEOTIDE SEQUENCE [LARGE SCALE GENOMIC DNA]</scope>
    <source>
        <strain evidence="6 7">BCC26</strain>
    </source>
</reference>
<comment type="similarity">
    <text evidence="1">Belongs to the 'phage' integrase family.</text>
</comment>
<evidence type="ECO:0000256" key="1">
    <source>
        <dbReference type="ARBA" id="ARBA00008857"/>
    </source>
</evidence>
<dbReference type="PROSITE" id="PS51898">
    <property type="entry name" value="TYR_RECOMBINASE"/>
    <property type="match status" value="1"/>
</dbReference>
<keyword evidence="3" id="KW-0238">DNA-binding</keyword>
<dbReference type="EMBL" id="RJPI01000002">
    <property type="protein sequence ID" value="RSJ65583.1"/>
    <property type="molecule type" value="Genomic_DNA"/>
</dbReference>
<evidence type="ECO:0000256" key="4">
    <source>
        <dbReference type="ARBA" id="ARBA00023172"/>
    </source>
</evidence>
<dbReference type="PANTHER" id="PTHR30349">
    <property type="entry name" value="PHAGE INTEGRASE-RELATED"/>
    <property type="match status" value="1"/>
</dbReference>
<dbReference type="Pfam" id="PF00589">
    <property type="entry name" value="Phage_integrase"/>
    <property type="match status" value="1"/>
</dbReference>
<proteinExistence type="inferred from homology"/>
<protein>
    <submittedName>
        <fullName evidence="6">Transposase</fullName>
    </submittedName>
</protein>
<evidence type="ECO:0000256" key="2">
    <source>
        <dbReference type="ARBA" id="ARBA00022908"/>
    </source>
</evidence>
<feature type="domain" description="Tyr recombinase" evidence="5">
    <location>
        <begin position="178"/>
        <end position="376"/>
    </location>
</feature>
<dbReference type="Gene3D" id="1.10.443.10">
    <property type="entry name" value="Intergrase catalytic core"/>
    <property type="match status" value="1"/>
</dbReference>
<dbReference type="InterPro" id="IPR011010">
    <property type="entry name" value="DNA_brk_join_enz"/>
</dbReference>
<dbReference type="RefSeq" id="WP_131200055.1">
    <property type="nucleotide sequence ID" value="NZ_RJPI01000002.1"/>
</dbReference>
<accession>A0A428FSF1</accession>
<dbReference type="CDD" id="cd01189">
    <property type="entry name" value="INT_ICEBs1_C_like"/>
    <property type="match status" value="1"/>
</dbReference>
<dbReference type="GO" id="GO:0006310">
    <property type="term" value="P:DNA recombination"/>
    <property type="evidence" value="ECO:0007669"/>
    <property type="project" value="UniProtKB-KW"/>
</dbReference>
<dbReference type="GO" id="GO:0003677">
    <property type="term" value="F:DNA binding"/>
    <property type="evidence" value="ECO:0007669"/>
    <property type="project" value="UniProtKB-KW"/>
</dbReference>
<evidence type="ECO:0000313" key="6">
    <source>
        <dbReference type="EMBL" id="RSJ65583.1"/>
    </source>
</evidence>
<dbReference type="InterPro" id="IPR002104">
    <property type="entry name" value="Integrase_catalytic"/>
</dbReference>
<keyword evidence="2" id="KW-0229">DNA integration</keyword>
<dbReference type="InterPro" id="IPR050090">
    <property type="entry name" value="Tyrosine_recombinase_XerCD"/>
</dbReference>
<name>A0A428FSF1_STROR</name>
<evidence type="ECO:0000256" key="3">
    <source>
        <dbReference type="ARBA" id="ARBA00023125"/>
    </source>
</evidence>
<dbReference type="Proteomes" id="UP000280648">
    <property type="component" value="Unassembled WGS sequence"/>
</dbReference>
<evidence type="ECO:0000313" key="7">
    <source>
        <dbReference type="Proteomes" id="UP000280648"/>
    </source>
</evidence>
<dbReference type="SUPFAM" id="SSF56349">
    <property type="entry name" value="DNA breaking-rejoining enzymes"/>
    <property type="match status" value="1"/>
</dbReference>
<dbReference type="PANTHER" id="PTHR30349:SF64">
    <property type="entry name" value="PROPHAGE INTEGRASE INTD-RELATED"/>
    <property type="match status" value="1"/>
</dbReference>
<dbReference type="AlphaFoldDB" id="A0A428FSF1"/>
<gene>
    <name evidence="6" type="ORF">D8803_01775</name>
</gene>
<dbReference type="InterPro" id="IPR013762">
    <property type="entry name" value="Integrase-like_cat_sf"/>
</dbReference>
<dbReference type="InterPro" id="IPR010998">
    <property type="entry name" value="Integrase_recombinase_N"/>
</dbReference>